<dbReference type="InterPro" id="IPR046373">
    <property type="entry name" value="Acyl-CoA_Oxase/DH_mid-dom_sf"/>
</dbReference>
<dbReference type="KEGG" id="daur:Daura_20020"/>
<dbReference type="GO" id="GO:0016627">
    <property type="term" value="F:oxidoreductase activity, acting on the CH-CH group of donors"/>
    <property type="evidence" value="ECO:0007669"/>
    <property type="project" value="InterPro"/>
</dbReference>
<keyword evidence="4 6" id="KW-0274">FAD</keyword>
<dbReference type="InterPro" id="IPR006091">
    <property type="entry name" value="Acyl-CoA_Oxase/DH_mid-dom"/>
</dbReference>
<comment type="cofactor">
    <cofactor evidence="1 6">
        <name>FAD</name>
        <dbReference type="ChEBI" id="CHEBI:57692"/>
    </cofactor>
</comment>
<comment type="similarity">
    <text evidence="2 6">Belongs to the acyl-CoA dehydrogenase family.</text>
</comment>
<evidence type="ECO:0000256" key="6">
    <source>
        <dbReference type="RuleBase" id="RU362125"/>
    </source>
</evidence>
<dbReference type="InterPro" id="IPR036250">
    <property type="entry name" value="AcylCo_DH-like_C"/>
</dbReference>
<dbReference type="Pfam" id="PF02771">
    <property type="entry name" value="Acyl-CoA_dh_N"/>
    <property type="match status" value="1"/>
</dbReference>
<protein>
    <submittedName>
        <fullName evidence="10">Acyl-CoA dehydrogenase family protein</fullName>
    </submittedName>
</protein>
<dbReference type="InterPro" id="IPR013786">
    <property type="entry name" value="AcylCoA_DH/ox_N"/>
</dbReference>
<keyword evidence="3 6" id="KW-0285">Flavoprotein</keyword>
<dbReference type="SUPFAM" id="SSF56645">
    <property type="entry name" value="Acyl-CoA dehydrogenase NM domain-like"/>
    <property type="match status" value="1"/>
</dbReference>
<dbReference type="AlphaFoldDB" id="A0A9Q9IR12"/>
<evidence type="ECO:0000256" key="4">
    <source>
        <dbReference type="ARBA" id="ARBA00022827"/>
    </source>
</evidence>
<evidence type="ECO:0000256" key="2">
    <source>
        <dbReference type="ARBA" id="ARBA00009347"/>
    </source>
</evidence>
<dbReference type="SUPFAM" id="SSF47203">
    <property type="entry name" value="Acyl-CoA dehydrogenase C-terminal domain-like"/>
    <property type="match status" value="1"/>
</dbReference>
<dbReference type="InterPro" id="IPR037069">
    <property type="entry name" value="AcylCoA_DH/ox_N_sf"/>
</dbReference>
<dbReference type="FunFam" id="2.40.110.10:FF:000011">
    <property type="entry name" value="Acyl-CoA dehydrogenase FadE34"/>
    <property type="match status" value="1"/>
</dbReference>
<evidence type="ECO:0000313" key="10">
    <source>
        <dbReference type="EMBL" id="UWZ58252.1"/>
    </source>
</evidence>
<keyword evidence="5 6" id="KW-0560">Oxidoreductase</keyword>
<dbReference type="EMBL" id="CP073767">
    <property type="protein sequence ID" value="UWZ58252.1"/>
    <property type="molecule type" value="Genomic_DNA"/>
</dbReference>
<feature type="domain" description="Acyl-CoA oxidase/dehydrogenase middle" evidence="8">
    <location>
        <begin position="125"/>
        <end position="217"/>
    </location>
</feature>
<evidence type="ECO:0000259" key="9">
    <source>
        <dbReference type="Pfam" id="PF02771"/>
    </source>
</evidence>
<name>A0A9Q9IR12_9ACTN</name>
<evidence type="ECO:0000259" key="8">
    <source>
        <dbReference type="Pfam" id="PF02770"/>
    </source>
</evidence>
<evidence type="ECO:0000256" key="1">
    <source>
        <dbReference type="ARBA" id="ARBA00001974"/>
    </source>
</evidence>
<dbReference type="Gene3D" id="1.20.140.10">
    <property type="entry name" value="Butyryl-CoA Dehydrogenase, subunit A, domain 3"/>
    <property type="match status" value="1"/>
</dbReference>
<dbReference type="OrthoDB" id="2769798at2"/>
<accession>A0A9Q9IR12</accession>
<dbReference type="PANTHER" id="PTHR43292">
    <property type="entry name" value="ACYL-COA DEHYDROGENASE"/>
    <property type="match status" value="1"/>
</dbReference>
<dbReference type="RefSeq" id="WP_033361742.1">
    <property type="nucleotide sequence ID" value="NZ_CP073767.1"/>
</dbReference>
<dbReference type="InterPro" id="IPR009075">
    <property type="entry name" value="AcylCo_DH/oxidase_C"/>
</dbReference>
<dbReference type="InterPro" id="IPR009100">
    <property type="entry name" value="AcylCoA_DH/oxidase_NM_dom_sf"/>
</dbReference>
<evidence type="ECO:0000256" key="5">
    <source>
        <dbReference type="ARBA" id="ARBA00023002"/>
    </source>
</evidence>
<gene>
    <name evidence="10" type="ORF">Daura_20020</name>
</gene>
<dbReference type="Gene3D" id="1.10.540.10">
    <property type="entry name" value="Acyl-CoA dehydrogenase/oxidase, N-terminal domain"/>
    <property type="match status" value="1"/>
</dbReference>
<proteinExistence type="inferred from homology"/>
<dbReference type="Pfam" id="PF00441">
    <property type="entry name" value="Acyl-CoA_dh_1"/>
    <property type="match status" value="1"/>
</dbReference>
<dbReference type="Pfam" id="PF02770">
    <property type="entry name" value="Acyl-CoA_dh_M"/>
    <property type="match status" value="1"/>
</dbReference>
<evidence type="ECO:0000259" key="7">
    <source>
        <dbReference type="Pfam" id="PF00441"/>
    </source>
</evidence>
<feature type="domain" description="Acyl-CoA dehydrogenase/oxidase C-terminal" evidence="7">
    <location>
        <begin position="229"/>
        <end position="382"/>
    </location>
</feature>
<dbReference type="Proteomes" id="UP001058003">
    <property type="component" value="Chromosome"/>
</dbReference>
<feature type="domain" description="Acyl-CoA dehydrogenase/oxidase N-terminal" evidence="9">
    <location>
        <begin position="7"/>
        <end position="121"/>
    </location>
</feature>
<dbReference type="GO" id="GO:0050660">
    <property type="term" value="F:flavin adenine dinucleotide binding"/>
    <property type="evidence" value="ECO:0007669"/>
    <property type="project" value="InterPro"/>
</dbReference>
<evidence type="ECO:0000256" key="3">
    <source>
        <dbReference type="ARBA" id="ARBA00022630"/>
    </source>
</evidence>
<keyword evidence="11" id="KW-1185">Reference proteome</keyword>
<dbReference type="PANTHER" id="PTHR43292:SF3">
    <property type="entry name" value="ACYL-COA DEHYDROGENASE FADE29"/>
    <property type="match status" value="1"/>
</dbReference>
<dbReference type="GO" id="GO:0005886">
    <property type="term" value="C:plasma membrane"/>
    <property type="evidence" value="ECO:0007669"/>
    <property type="project" value="TreeGrafter"/>
</dbReference>
<reference evidence="10" key="1">
    <citation type="submission" date="2021-04" db="EMBL/GenBank/DDBJ databases">
        <title>Dactylosporangium aurantiacum NRRL B-8018 full assembly.</title>
        <authorList>
            <person name="Hartkoorn R.C."/>
            <person name="Beaudoing E."/>
            <person name="Hot D."/>
        </authorList>
    </citation>
    <scope>NUCLEOTIDE SEQUENCE</scope>
    <source>
        <strain evidence="10">NRRL B-8018</strain>
    </source>
</reference>
<sequence length="388" mass="42201">MDFDDSDTDLAFRREVRDWLDEALRDVPDQEDLSQEQREHWSRVWQDRLCAGNWAGLSWPAEHGGRGLDSFAQAIFNEEAAVRGAPYPLNGVGMMLAGPTIIAHGTREQQARHLPGILRGDEYWCQGFSEPGSGSDLASLRTAATKVDGGWLVNGSKIWTSNAHNASKCLLLARTDAAAPKHQGISYLLAPMDRFTVRSLVMINGDTEFNEMFLDDVFVPDEDVLGGVGNGWKVALTTLAFERGSMALNLWVWARQAVDRVIDVALERGVVDGDGGGDTAFLDTVGQLQCDAEAVRIGSMRMLGEARAGGVPGPETSALKSLWAGVVQQANRLAVQLDDGGGVLLDGPGAAARMRRYLRARAHTIEGGTEEVQKSILAERVLHLPRSR</sequence>
<dbReference type="InterPro" id="IPR052161">
    <property type="entry name" value="Mycobact_Acyl-CoA_DH"/>
</dbReference>
<evidence type="ECO:0000313" key="11">
    <source>
        <dbReference type="Proteomes" id="UP001058003"/>
    </source>
</evidence>
<organism evidence="10 11">
    <name type="scientific">Dactylosporangium aurantiacum</name>
    <dbReference type="NCBI Taxonomy" id="35754"/>
    <lineage>
        <taxon>Bacteria</taxon>
        <taxon>Bacillati</taxon>
        <taxon>Actinomycetota</taxon>
        <taxon>Actinomycetes</taxon>
        <taxon>Micromonosporales</taxon>
        <taxon>Micromonosporaceae</taxon>
        <taxon>Dactylosporangium</taxon>
    </lineage>
</organism>
<dbReference type="Gene3D" id="2.40.110.10">
    <property type="entry name" value="Butyryl-CoA Dehydrogenase, subunit A, domain 2"/>
    <property type="match status" value="1"/>
</dbReference>